<feature type="region of interest" description="Disordered" evidence="12">
    <location>
        <begin position="910"/>
        <end position="932"/>
    </location>
</feature>
<evidence type="ECO:0000256" key="5">
    <source>
        <dbReference type="ARBA" id="ARBA00022448"/>
    </source>
</evidence>
<feature type="compositionally biased region" description="Basic and acidic residues" evidence="12">
    <location>
        <begin position="1417"/>
        <end position="1427"/>
    </location>
</feature>
<feature type="region of interest" description="Disordered" evidence="12">
    <location>
        <begin position="1647"/>
        <end position="1704"/>
    </location>
</feature>
<feature type="region of interest" description="Disordered" evidence="12">
    <location>
        <begin position="248"/>
        <end position="296"/>
    </location>
</feature>
<dbReference type="GO" id="GO:0000422">
    <property type="term" value="P:autophagy of mitochondrion"/>
    <property type="evidence" value="ECO:0000318"/>
    <property type="project" value="GO_Central"/>
</dbReference>
<evidence type="ECO:0000256" key="2">
    <source>
        <dbReference type="ARBA" id="ARBA00004623"/>
    </source>
</evidence>
<dbReference type="InterPro" id="IPR026849">
    <property type="entry name" value="ATG2"/>
</dbReference>
<dbReference type="GO" id="GO:0005789">
    <property type="term" value="C:endoplasmic reticulum membrane"/>
    <property type="evidence" value="ECO:0007669"/>
    <property type="project" value="UniProtKB-SubCell"/>
</dbReference>
<organism evidence="13 14">
    <name type="scientific">Branchiostoma floridae</name>
    <name type="common">Florida lancelet</name>
    <name type="synonym">Amphioxus</name>
    <dbReference type="NCBI Taxonomy" id="7739"/>
    <lineage>
        <taxon>Eukaryota</taxon>
        <taxon>Metazoa</taxon>
        <taxon>Chordata</taxon>
        <taxon>Cephalochordata</taxon>
        <taxon>Leptocardii</taxon>
        <taxon>Amphioxiformes</taxon>
        <taxon>Branchiostomatidae</taxon>
        <taxon>Branchiostoma</taxon>
    </lineage>
</organism>
<evidence type="ECO:0000256" key="1">
    <source>
        <dbReference type="ARBA" id="ARBA00004406"/>
    </source>
</evidence>
<reference evidence="13" key="1">
    <citation type="journal article" date="2020" name="Nat. Ecol. Evol.">
        <title>Deeply conserved synteny resolves early events in vertebrate evolution.</title>
        <authorList>
            <person name="Simakov O."/>
            <person name="Marletaz F."/>
            <person name="Yue J.X."/>
            <person name="O'Connell B."/>
            <person name="Jenkins J."/>
            <person name="Brandt A."/>
            <person name="Calef R."/>
            <person name="Tung C.H."/>
            <person name="Huang T.K."/>
            <person name="Schmutz J."/>
            <person name="Satoh N."/>
            <person name="Yu J.K."/>
            <person name="Putnam N.H."/>
            <person name="Green R.E."/>
            <person name="Rokhsar D.S."/>
        </authorList>
    </citation>
    <scope>NUCLEOTIDE SEQUENCE [LARGE SCALE GENOMIC DNA]</scope>
    <source>
        <strain evidence="13">S238N-H82</strain>
    </source>
</reference>
<feature type="region of interest" description="Disordered" evidence="12">
    <location>
        <begin position="498"/>
        <end position="529"/>
    </location>
</feature>
<dbReference type="GO" id="GO:0061723">
    <property type="term" value="P:glycophagy"/>
    <property type="evidence" value="ECO:0000318"/>
    <property type="project" value="GO_Central"/>
</dbReference>
<keyword evidence="9" id="KW-0472">Membrane</keyword>
<comment type="catalytic activity">
    <reaction evidence="11">
        <text>a 1,2-diacyl-sn-glycero-3-phosphoethanolamine(in) = a 1,2-diacyl-sn-glycero-3-phosphoethanolamine(out)</text>
        <dbReference type="Rhea" id="RHEA:38895"/>
        <dbReference type="ChEBI" id="CHEBI:64612"/>
    </reaction>
</comment>
<dbReference type="GO" id="GO:0006869">
    <property type="term" value="P:lipid transport"/>
    <property type="evidence" value="ECO:0007669"/>
    <property type="project" value="UniProtKB-KW"/>
</dbReference>
<dbReference type="GO" id="GO:0032266">
    <property type="term" value="F:phosphatidylinositol-3-phosphate binding"/>
    <property type="evidence" value="ECO:0000318"/>
    <property type="project" value="GO_Central"/>
</dbReference>
<protein>
    <recommendedName>
        <fullName evidence="4">Autophagy-related protein 2</fullName>
    </recommendedName>
</protein>
<feature type="compositionally biased region" description="Low complexity" evidence="12">
    <location>
        <begin position="1432"/>
        <end position="1445"/>
    </location>
</feature>
<feature type="region of interest" description="Disordered" evidence="12">
    <location>
        <begin position="1054"/>
        <end position="1091"/>
    </location>
</feature>
<evidence type="ECO:0000256" key="9">
    <source>
        <dbReference type="ARBA" id="ARBA00023136"/>
    </source>
</evidence>
<evidence type="ECO:0000313" key="13">
    <source>
        <dbReference type="Proteomes" id="UP000001554"/>
    </source>
</evidence>
<dbReference type="PANTHER" id="PTHR13190">
    <property type="entry name" value="AUTOPHAGY-RELATED 2, ISOFORM A"/>
    <property type="match status" value="1"/>
</dbReference>
<feature type="compositionally biased region" description="Polar residues" evidence="12">
    <location>
        <begin position="1500"/>
        <end position="1523"/>
    </location>
</feature>
<evidence type="ECO:0000256" key="3">
    <source>
        <dbReference type="ARBA" id="ARBA00009714"/>
    </source>
</evidence>
<evidence type="ECO:0000256" key="11">
    <source>
        <dbReference type="ARBA" id="ARBA00024615"/>
    </source>
</evidence>
<dbReference type="GO" id="GO:0061908">
    <property type="term" value="C:phagophore"/>
    <property type="evidence" value="ECO:0000318"/>
    <property type="project" value="GO_Central"/>
</dbReference>
<evidence type="ECO:0000313" key="14">
    <source>
        <dbReference type="RefSeq" id="XP_035673266.1"/>
    </source>
</evidence>
<feature type="compositionally biased region" description="Low complexity" evidence="12">
    <location>
        <begin position="459"/>
        <end position="470"/>
    </location>
</feature>
<keyword evidence="6" id="KW-0256">Endoplasmic reticulum</keyword>
<feature type="compositionally biased region" description="Low complexity" evidence="12">
    <location>
        <begin position="1867"/>
        <end position="1884"/>
    </location>
</feature>
<feature type="region of interest" description="Disordered" evidence="12">
    <location>
        <begin position="444"/>
        <end position="480"/>
    </location>
</feature>
<evidence type="ECO:0000256" key="7">
    <source>
        <dbReference type="ARBA" id="ARBA00023006"/>
    </source>
</evidence>
<feature type="compositionally biased region" description="Polar residues" evidence="12">
    <location>
        <begin position="251"/>
        <end position="272"/>
    </location>
</feature>
<sequence>MPWYFPWSDSIKKRAVRYLLQHYLGHFLQEKLTLDQLSVDLYNGKGIIKNVPLDVWSLNEVLEGTNAPVEMIDGYIGSISVAVPWSALLNDNCTMEIKGLEVTLQPKYRPENSNSMPGSMMNSIWQGSMTTSMQLAQECLKQEAAAGDEQEVQPFEGLELFAQTIETVLTRIKVTFVDTIVRIEHVPKDSKTGTALEIHIKRIEYFDECAADQGSPVDKDEPKLMQPAAVATKVFHMMGVTLHSDEFPESARTSARCSPNMSPQSSDSNLSPPLTPKMPSMMEGRGAESDPHPQVPSNPIKLGVCSGMQEIKVKVKQSESISGPKFDLECYLGSLNFFLSPRQVHLLMEMANEILTPASTGMSPDGRLNKPICPEDYQKIESELQRQLYEDRQPKQAAAGGWEDHIGDYHLGMGRHTMEGSQKKGLGDDDDDVYYSMAAGLNVQLPPLGQPPEVDLETSFGSNYSASSSDSARHRLPRNNSAHKFGYSSYAGGASSPFTATLPKGVTTNQKPSSRKRTPSGQELLEEEAKAERTHYRLKLSCLSITLLHNDPVATPTSKSDRPESSNLLLDMAEKYFTDVMGYSTSAFGWKDLAAMKDRIAKACQYDHLQCVAAPVMLECDQKSNSSAHHHFQRTVADISVGLLDLVECLYDRDTRSDLTSDPTEPTYTELLSFPDLQQQETTKSMFAALPTTSPCLKVKFKNVDKGAKGAYTKPPIPEVTVEVSTCECEVDISIVDRLNALLNPQPLAQMSSSSGMFSSIQPTASMTRQALFSEALDETPAACENPISLHILSPAAKFHVRFPIPDLRPPNLDHLPWWKKHIRKEVLILDVTDFDFQTTLGMGDISQYELKFREAHGLYQLDPSEEAVSFCRISHGQSEGDIDAPVSSGFDWPRIVVTVKPYNAGSVLEEEEVESEPSTPNHSLEETLTGKQEPSVFSNKKVMFENEEMIMPGDQAELSDFQETTVATARICLEFSFPNVNLVLPDKAFYENLYNRINNDLCLWAPAAPSPVNPSDQYSLQGQVGLDLASQFMQGASKDRFIMCKSALQYDSDTDDEDEFDSGPFDSGPFYSTSEMKQRQQRKQKQEQYRQRRAQSFVAVSVNIGHGKLALGTRIKDEEGKSSENRQGELLLEIKDGTIFVVVNYQGNPNLGYLFVQANKAGVFHRGQVDDHTWEDIVGRATPDCPDQLDPLIYRSDSVYTSLAGLVGTGGDSLNMLSVGVRITLDTEKAETVKEFLVAVAVRGGTLRHKVFLQGQHWFTQMIDFLDVEDYPILGYTLPHILTELHVHLLGCAVDYRPVHLPMRAMLTMEKLSISSNIVVDSAISVLRFIVDDSALYLSANVRDQGPVDLKRNYVCVMDMGLFELKLTLNEGTDSKQPRVDLKASNNMLHIRTCSDSLAALTALLQYLAEDGDLRVEEMESSEEIRRKRQPSQSRPRSDSPIPQVLDHVQDQMEEAMMDVWDVNGEAGLDPSMTLQSSPLSDKRTLSSSLHASSAAVPYQTTPAQSTGPGSEPSSLTQSPPSTMFLFPDENGQSRAPLPPSSVATEDDSGSAADSVEDWSDDRDEDFCIIDDPGLGIMPRHGEPEVRVLTEDAIRVEDNHFSQPLGKSDLLKAPDHFPPAVLRYTLREMSVVWHMYGGCDFGKPHDRTAAKGSRSSSANPSPTHGNMQYVRSPQHSPAKAGSQRDSYSRHGRLGWQARGGPGRDTDVHVELQMNKVRLQHEVFPEDTEQASRQVLIITELEIRDRLASSQINKFLYQYTSEARPKQAHANMVMIKALHIRPDPHLKAQECCLRVSLLPLRLNIDQDAINFLRDFFAELADESGACPDAVDTSASPLQASPPSPVMLVGSPLYSDVGGEDTVRGAEGTDSSMTSSRGSGQSDSSPAGPIFFREFTFSPEVPIRLDYHGKRVDMEQGAFAGLLLGLSQLNNSELKLRRLNYRHGLLGYDKMVAYAVTEWGEDIRKNQLPGILGGVGPMHSLVQIVQGIVDLVWLPIEQYRKDGRIVRGLQRGASSFATSTAMATLELTNRVVQSIQTAAEFTYDMLSSGPSVRKLGQGAFIQHRMAQQPADVREGVTKAYNVVREGVTDTAHTIYRVAAEQHEQKGVTGAVGGVLRQIPPTMVKPVILATEATSNVIGGVRNQFLPDARREASEKWRSEEQK</sequence>
<evidence type="ECO:0000256" key="6">
    <source>
        <dbReference type="ARBA" id="ARBA00022824"/>
    </source>
</evidence>
<dbReference type="GO" id="GO:0061709">
    <property type="term" value="P:reticulophagy"/>
    <property type="evidence" value="ECO:0000318"/>
    <property type="project" value="GO_Central"/>
</dbReference>
<feature type="region of interest" description="Disordered" evidence="12">
    <location>
        <begin position="1417"/>
        <end position="1445"/>
    </location>
</feature>
<dbReference type="RefSeq" id="XP_035673266.1">
    <property type="nucleotide sequence ID" value="XM_035817373.1"/>
</dbReference>
<feature type="region of interest" description="Disordered" evidence="12">
    <location>
        <begin position="1858"/>
        <end position="1884"/>
    </location>
</feature>
<keyword evidence="5" id="KW-0813">Transport</keyword>
<dbReference type="GO" id="GO:0000407">
    <property type="term" value="C:phagophore assembly site"/>
    <property type="evidence" value="ECO:0000318"/>
    <property type="project" value="GO_Central"/>
</dbReference>
<dbReference type="GO" id="GO:0034045">
    <property type="term" value="C:phagophore assembly site membrane"/>
    <property type="evidence" value="ECO:0007669"/>
    <property type="project" value="UniProtKB-SubCell"/>
</dbReference>
<comment type="catalytic activity">
    <reaction evidence="10">
        <text>a 1,2-diacyl-sn-glycero-3-phospho-L-serine(in) = a 1,2-diacyl-sn-glycero-3-phospho-L-serine(out)</text>
        <dbReference type="Rhea" id="RHEA:38663"/>
        <dbReference type="ChEBI" id="CHEBI:57262"/>
    </reaction>
</comment>
<dbReference type="GO" id="GO:0034727">
    <property type="term" value="P:piecemeal microautophagy of the nucleus"/>
    <property type="evidence" value="ECO:0000318"/>
    <property type="project" value="GO_Central"/>
</dbReference>
<evidence type="ECO:0000256" key="8">
    <source>
        <dbReference type="ARBA" id="ARBA00023055"/>
    </source>
</evidence>
<keyword evidence="8" id="KW-0445">Lipid transport</keyword>
<name>A0A9J7MN26_BRAFL</name>
<gene>
    <name evidence="14" type="primary">LOC118413818</name>
</gene>
<dbReference type="GO" id="GO:0043495">
    <property type="term" value="F:protein-membrane adaptor activity"/>
    <property type="evidence" value="ECO:0000318"/>
    <property type="project" value="GO_Central"/>
</dbReference>
<evidence type="ECO:0000256" key="4">
    <source>
        <dbReference type="ARBA" id="ARBA00018070"/>
    </source>
</evidence>
<dbReference type="OMA" id="VDNHFCL"/>
<accession>A0A9J7MN26</accession>
<feature type="region of interest" description="Disordered" evidence="12">
    <location>
        <begin position="1470"/>
        <end position="1566"/>
    </location>
</feature>
<feature type="compositionally biased region" description="Polar residues" evidence="12">
    <location>
        <begin position="1654"/>
        <end position="1676"/>
    </location>
</feature>
<reference evidence="14" key="2">
    <citation type="submission" date="2025-08" db="UniProtKB">
        <authorList>
            <consortium name="RefSeq"/>
        </authorList>
    </citation>
    <scope>IDENTIFICATION</scope>
    <source>
        <strain evidence="14">S238N-H82</strain>
        <tissue evidence="14">Testes</tissue>
    </source>
</reference>
<feature type="compositionally biased region" description="Low complexity" evidence="12">
    <location>
        <begin position="1487"/>
        <end position="1497"/>
    </location>
</feature>
<dbReference type="PANTHER" id="PTHR13190:SF1">
    <property type="entry name" value="AUTOPHAGY-RELATED 2, ISOFORM A"/>
    <property type="match status" value="1"/>
</dbReference>
<comment type="subcellular location">
    <subcellularLocation>
        <location evidence="1">Endoplasmic reticulum membrane</location>
        <topology evidence="1">Peripheral membrane protein</topology>
    </subcellularLocation>
    <subcellularLocation>
        <location evidence="2">Preautophagosomal structure membrane</location>
        <topology evidence="2">Peripheral membrane protein</topology>
    </subcellularLocation>
</comment>
<comment type="similarity">
    <text evidence="3">Belongs to the ATG2 family.</text>
</comment>
<keyword evidence="7" id="KW-0072">Autophagy</keyword>
<dbReference type="OrthoDB" id="18982at2759"/>
<evidence type="ECO:0000256" key="10">
    <source>
        <dbReference type="ARBA" id="ARBA00024479"/>
    </source>
</evidence>
<dbReference type="GeneID" id="118413818"/>
<evidence type="ECO:0000256" key="12">
    <source>
        <dbReference type="SAM" id="MobiDB-lite"/>
    </source>
</evidence>
<proteinExistence type="inferred from homology"/>
<dbReference type="Proteomes" id="UP000001554">
    <property type="component" value="Chromosome 1"/>
</dbReference>
<dbReference type="GO" id="GO:0000045">
    <property type="term" value="P:autophagosome assembly"/>
    <property type="evidence" value="ECO:0000318"/>
    <property type="project" value="GO_Central"/>
</dbReference>
<keyword evidence="13" id="KW-1185">Reference proteome</keyword>
<dbReference type="KEGG" id="bfo:118413818"/>
<dbReference type="Pfam" id="PF13329">
    <property type="entry name" value="ATG2_CAD"/>
    <property type="match status" value="2"/>
</dbReference>
<feature type="compositionally biased region" description="Acidic residues" evidence="12">
    <location>
        <begin position="1546"/>
        <end position="1566"/>
    </location>
</feature>
<dbReference type="GO" id="GO:0000425">
    <property type="term" value="P:pexophagy"/>
    <property type="evidence" value="ECO:0000318"/>
    <property type="project" value="GO_Central"/>
</dbReference>